<keyword evidence="2" id="KW-0732">Signal</keyword>
<keyword evidence="4" id="KW-1185">Reference proteome</keyword>
<reference evidence="3" key="1">
    <citation type="submission" date="2025-08" db="UniProtKB">
        <authorList>
            <consortium name="Ensembl"/>
        </authorList>
    </citation>
    <scope>IDENTIFICATION</scope>
</reference>
<protein>
    <submittedName>
        <fullName evidence="3">PTTG1 interacting protein b</fullName>
    </submittedName>
</protein>
<evidence type="ECO:0000256" key="1">
    <source>
        <dbReference type="SAM" id="Phobius"/>
    </source>
</evidence>
<evidence type="ECO:0000313" key="4">
    <source>
        <dbReference type="Proteomes" id="UP000261660"/>
    </source>
</evidence>
<evidence type="ECO:0000313" key="3">
    <source>
        <dbReference type="Ensembl" id="ENSLBEP00000027163.1"/>
    </source>
</evidence>
<feature type="transmembrane region" description="Helical" evidence="1">
    <location>
        <begin position="89"/>
        <end position="119"/>
    </location>
</feature>
<dbReference type="Proteomes" id="UP000261660">
    <property type="component" value="Unplaced"/>
</dbReference>
<dbReference type="GeneTree" id="ENSGT00940000168354"/>
<feature type="signal peptide" evidence="2">
    <location>
        <begin position="1"/>
        <end position="25"/>
    </location>
</feature>
<dbReference type="GO" id="GO:0005737">
    <property type="term" value="C:cytoplasm"/>
    <property type="evidence" value="ECO:0007669"/>
    <property type="project" value="TreeGrafter"/>
</dbReference>
<reference evidence="3" key="2">
    <citation type="submission" date="2025-09" db="UniProtKB">
        <authorList>
            <consortium name="Ensembl"/>
        </authorList>
    </citation>
    <scope>IDENTIFICATION</scope>
</reference>
<dbReference type="GO" id="GO:0006606">
    <property type="term" value="P:protein import into nucleus"/>
    <property type="evidence" value="ECO:0007669"/>
    <property type="project" value="TreeGrafter"/>
</dbReference>
<organism evidence="3 4">
    <name type="scientific">Labrus bergylta</name>
    <name type="common">ballan wrasse</name>
    <dbReference type="NCBI Taxonomy" id="56723"/>
    <lineage>
        <taxon>Eukaryota</taxon>
        <taxon>Metazoa</taxon>
        <taxon>Chordata</taxon>
        <taxon>Craniata</taxon>
        <taxon>Vertebrata</taxon>
        <taxon>Euteleostomi</taxon>
        <taxon>Actinopterygii</taxon>
        <taxon>Neopterygii</taxon>
        <taxon>Teleostei</taxon>
        <taxon>Neoteleostei</taxon>
        <taxon>Acanthomorphata</taxon>
        <taxon>Eupercaria</taxon>
        <taxon>Labriformes</taxon>
        <taxon>Labridae</taxon>
        <taxon>Labrus</taxon>
    </lineage>
</organism>
<accession>A0A3Q3G887</accession>
<evidence type="ECO:0000256" key="2">
    <source>
        <dbReference type="SAM" id="SignalP"/>
    </source>
</evidence>
<dbReference type="InterPro" id="IPR052304">
    <property type="entry name" value="PTTG1IP"/>
</dbReference>
<dbReference type="PANTHER" id="PTHR15191:SF7">
    <property type="entry name" value="PTTG1-INTERACTING PROTEIN B"/>
    <property type="match status" value="1"/>
</dbReference>
<name>A0A3Q3G887_9LABR</name>
<dbReference type="GO" id="GO:0030097">
    <property type="term" value="P:hemopoiesis"/>
    <property type="evidence" value="ECO:0007669"/>
    <property type="project" value="Ensembl"/>
</dbReference>
<dbReference type="STRING" id="56723.ENSLBEP00000027163"/>
<dbReference type="GO" id="GO:0005634">
    <property type="term" value="C:nucleus"/>
    <property type="evidence" value="ECO:0007669"/>
    <property type="project" value="TreeGrafter"/>
</dbReference>
<keyword evidence="1" id="KW-0472">Membrane</keyword>
<dbReference type="InParanoid" id="A0A3Q3G887"/>
<keyword evidence="1" id="KW-0812">Transmembrane</keyword>
<dbReference type="AlphaFoldDB" id="A0A3Q3G887"/>
<feature type="chain" id="PRO_5018666323" evidence="2">
    <location>
        <begin position="26"/>
        <end position="125"/>
    </location>
</feature>
<sequence>MSGVHRGFSLVSAFIFYSLFFTTEAQTATPSPAPIPCALSSNTSCDECLKNVACLWCSPTKQCIDYPVRNILPPRSVCPLNVARWGVCWVNFMILIITMSVLAGIVVIGILVCILCCCCKSERRG</sequence>
<dbReference type="Ensembl" id="ENSLBET00000028464.1">
    <property type="protein sequence ID" value="ENSLBEP00000027163.1"/>
    <property type="gene ID" value="ENSLBEG00000020613.1"/>
</dbReference>
<proteinExistence type="predicted"/>
<dbReference type="PANTHER" id="PTHR15191">
    <property type="entry name" value="PROTEIN CBG20567"/>
    <property type="match status" value="1"/>
</dbReference>
<keyword evidence="1" id="KW-1133">Transmembrane helix</keyword>